<dbReference type="AlphaFoldDB" id="A0A413JBD3"/>
<protein>
    <submittedName>
        <fullName evidence="1">Fimbrillin family protein</fullName>
    </submittedName>
</protein>
<reference evidence="5 6" key="1">
    <citation type="submission" date="2018-08" db="EMBL/GenBank/DDBJ databases">
        <title>A genome reference for cultivated species of the human gut microbiota.</title>
        <authorList>
            <person name="Zou Y."/>
            <person name="Xue W."/>
            <person name="Luo G."/>
        </authorList>
    </citation>
    <scope>NUCLEOTIDE SEQUENCE [LARGE SCALE GENOMIC DNA]</scope>
    <source>
        <strain evidence="3 5">AF24-29LB</strain>
        <strain evidence="4 6">OF02-6LB</strain>
    </source>
</reference>
<dbReference type="Proteomes" id="UP000284431">
    <property type="component" value="Unassembled WGS sequence"/>
</dbReference>
<evidence type="ECO:0000313" key="2">
    <source>
        <dbReference type="EMBL" id="MDO6356871.1"/>
    </source>
</evidence>
<evidence type="ECO:0000313" key="7">
    <source>
        <dbReference type="Proteomes" id="UP000427825"/>
    </source>
</evidence>
<dbReference type="Proteomes" id="UP000284205">
    <property type="component" value="Unassembled WGS sequence"/>
</dbReference>
<comment type="caution">
    <text evidence="4">The sequence shown here is derived from an EMBL/GenBank/DDBJ whole genome shotgun (WGS) entry which is preliminary data.</text>
</comment>
<evidence type="ECO:0000313" key="4">
    <source>
        <dbReference type="EMBL" id="RGY28839.1"/>
    </source>
</evidence>
<gene>
    <name evidence="3" type="ORF">DWY26_12530</name>
    <name evidence="4" type="ORF">DXA49_03085</name>
    <name evidence="1" type="ORF">F2Y39_15420</name>
    <name evidence="2" type="ORF">Q4469_04035</name>
</gene>
<evidence type="ECO:0000313" key="5">
    <source>
        <dbReference type="Proteomes" id="UP000284205"/>
    </source>
</evidence>
<dbReference type="GeneID" id="75113085"/>
<dbReference type="PROSITE" id="PS51257">
    <property type="entry name" value="PROKAR_LIPOPROTEIN"/>
    <property type="match status" value="1"/>
</dbReference>
<dbReference type="EMBL" id="QSCS01000004">
    <property type="protein sequence ID" value="RGY28839.1"/>
    <property type="molecule type" value="Genomic_DNA"/>
</dbReference>
<organism evidence="4 6">
    <name type="scientific">Bacteroides caccae</name>
    <dbReference type="NCBI Taxonomy" id="47678"/>
    <lineage>
        <taxon>Bacteria</taxon>
        <taxon>Pseudomonadati</taxon>
        <taxon>Bacteroidota</taxon>
        <taxon>Bacteroidia</taxon>
        <taxon>Bacteroidales</taxon>
        <taxon>Bacteroidaceae</taxon>
        <taxon>Bacteroides</taxon>
    </lineage>
</organism>
<name>A0A413JBD3_9BACE</name>
<sequence length="330" mass="36352">MRLIRQHNIINGLLLIAAVSVSSCNSILEDDSLPVSNKNIEISFTRSSESMIGLDDNGTFKVAFFTGADYNYYNSTDNLSGIDNYKEDAYDTAIPYPNGTTVYAIGYAPSDRLTVSDDYKQLALSSTISAGTVDVLASQTEEGNKNSPFSNKSPLEFKHLLTKVTFYAKRDKKMQSSKLVHDVKVTLGKSYLINKWEYNKETYVAAGAQETIENDLTLHVPDQYLTDIDQEYTIGTCYLNMPANNNGQLSFNLEATMTPVGSTDNIKTNYGEMNVQLLEANNQTPVSIAQAGEAYEVVINFTQDSFTLTGVKAPWKAGGLITVPINPTKQ</sequence>
<dbReference type="EMBL" id="VVYJ01000009">
    <property type="protein sequence ID" value="KAA5474716.1"/>
    <property type="molecule type" value="Genomic_DNA"/>
</dbReference>
<evidence type="ECO:0000313" key="3">
    <source>
        <dbReference type="EMBL" id="RGR70129.1"/>
    </source>
</evidence>
<dbReference type="Proteomes" id="UP000427825">
    <property type="component" value="Unassembled WGS sequence"/>
</dbReference>
<dbReference type="EMBL" id="JAUONL010000002">
    <property type="protein sequence ID" value="MDO6356871.1"/>
    <property type="molecule type" value="Genomic_DNA"/>
</dbReference>
<evidence type="ECO:0000313" key="1">
    <source>
        <dbReference type="EMBL" id="KAA5474716.1"/>
    </source>
</evidence>
<dbReference type="RefSeq" id="WP_005680043.1">
    <property type="nucleotide sequence ID" value="NZ_CABMOQ010000001.1"/>
</dbReference>
<evidence type="ECO:0000313" key="6">
    <source>
        <dbReference type="Proteomes" id="UP000284431"/>
    </source>
</evidence>
<reference evidence="1 7" key="2">
    <citation type="journal article" date="2019" name="Nat. Med.">
        <title>A library of human gut bacterial isolates paired with longitudinal multiomics data enables mechanistic microbiome research.</title>
        <authorList>
            <person name="Poyet M."/>
            <person name="Groussin M."/>
            <person name="Gibbons S.M."/>
            <person name="Avila-Pacheco J."/>
            <person name="Jiang X."/>
            <person name="Kearney S.M."/>
            <person name="Perrotta A.R."/>
            <person name="Berdy B."/>
            <person name="Zhao S."/>
            <person name="Lieberman T.D."/>
            <person name="Swanson P.K."/>
            <person name="Smith M."/>
            <person name="Roesemann S."/>
            <person name="Alexander J.E."/>
            <person name="Rich S.A."/>
            <person name="Livny J."/>
            <person name="Vlamakis H."/>
            <person name="Clish C."/>
            <person name="Bullock K."/>
            <person name="Deik A."/>
            <person name="Scott J."/>
            <person name="Pierce K.A."/>
            <person name="Xavier R.J."/>
            <person name="Alm E.J."/>
        </authorList>
    </citation>
    <scope>NUCLEOTIDE SEQUENCE [LARGE SCALE GENOMIC DNA]</scope>
    <source>
        <strain evidence="1 7">BIOML-A25</strain>
    </source>
</reference>
<reference evidence="2" key="3">
    <citation type="submission" date="2023-07" db="EMBL/GenBank/DDBJ databases">
        <title>Whole Genome Sequencing of Colonoscopy isolates.</title>
        <authorList>
            <person name="Surve S.V."/>
            <person name="Valls R.A."/>
            <person name="Barrak K.E."/>
            <person name="Gardner T.B."/>
            <person name="O'Toole G.A."/>
        </authorList>
    </citation>
    <scope>NUCLEOTIDE SEQUENCE</scope>
    <source>
        <strain evidence="2">GP0119</strain>
    </source>
</reference>
<proteinExistence type="predicted"/>
<dbReference type="EMBL" id="QRUO01000011">
    <property type="protein sequence ID" value="RGR70129.1"/>
    <property type="molecule type" value="Genomic_DNA"/>
</dbReference>
<dbReference type="Proteomes" id="UP001170023">
    <property type="component" value="Unassembled WGS sequence"/>
</dbReference>
<accession>A0A413JBD3</accession>